<organism evidence="1 2">
    <name type="scientific">Vulcaniibacterium tengchongense</name>
    <dbReference type="NCBI Taxonomy" id="1273429"/>
    <lineage>
        <taxon>Bacteria</taxon>
        <taxon>Pseudomonadati</taxon>
        <taxon>Pseudomonadota</taxon>
        <taxon>Gammaproteobacteria</taxon>
        <taxon>Lysobacterales</taxon>
        <taxon>Lysobacteraceae</taxon>
        <taxon>Vulcaniibacterium</taxon>
    </lineage>
</organism>
<reference evidence="1 2" key="1">
    <citation type="submission" date="2018-11" db="EMBL/GenBank/DDBJ databases">
        <title>Genomic Encyclopedia of Type Strains, Phase IV (KMG-IV): sequencing the most valuable type-strain genomes for metagenomic binning, comparative biology and taxonomic classification.</title>
        <authorList>
            <person name="Goeker M."/>
        </authorList>
    </citation>
    <scope>NUCLEOTIDE SEQUENCE [LARGE SCALE GENOMIC DNA]</scope>
    <source>
        <strain evidence="1 2">DSM 25623</strain>
    </source>
</reference>
<gene>
    <name evidence="1" type="ORF">EDC50_3206</name>
</gene>
<dbReference type="OrthoDB" id="6028376at2"/>
<evidence type="ECO:0000313" key="2">
    <source>
        <dbReference type="Proteomes" id="UP000269708"/>
    </source>
</evidence>
<proteinExistence type="predicted"/>
<accession>A0A3N4VBU3</accession>
<dbReference type="EMBL" id="RKQN01000009">
    <property type="protein sequence ID" value="RPE74597.1"/>
    <property type="molecule type" value="Genomic_DNA"/>
</dbReference>
<evidence type="ECO:0008006" key="3">
    <source>
        <dbReference type="Google" id="ProtNLM"/>
    </source>
</evidence>
<dbReference type="RefSeq" id="WP_123771550.1">
    <property type="nucleotide sequence ID" value="NZ_RKQN01000009.1"/>
</dbReference>
<sequence>MSADPGPLIPPQAESLLRAGRKVAAIKQVLDANPGIDLRAAKQAVEAFAAREIAAAAAAAPPAQAEAGTGTGTETLPSAAVMALMRGDSAAALRILEEEHGLRGVEAMRRIVEHKRTRSRQAARPRPTVARGDGNGMVLAALLLALAAVAAWHFL</sequence>
<protein>
    <recommendedName>
        <fullName evidence="3">Ribosomal L7/L12-like protein</fullName>
    </recommendedName>
</protein>
<comment type="caution">
    <text evidence="1">The sequence shown here is derived from an EMBL/GenBank/DDBJ whole genome shotgun (WGS) entry which is preliminary data.</text>
</comment>
<name>A0A3N4VBU3_9GAMM</name>
<keyword evidence="2" id="KW-1185">Reference proteome</keyword>
<evidence type="ECO:0000313" key="1">
    <source>
        <dbReference type="EMBL" id="RPE74597.1"/>
    </source>
</evidence>
<dbReference type="Proteomes" id="UP000269708">
    <property type="component" value="Unassembled WGS sequence"/>
</dbReference>
<dbReference type="AlphaFoldDB" id="A0A3N4VBU3"/>